<protein>
    <recommendedName>
        <fullName evidence="2">Ribbon-helix-helix protein CopG domain-containing protein</fullName>
    </recommendedName>
</protein>
<evidence type="ECO:0000313" key="4">
    <source>
        <dbReference type="Proteomes" id="UP001501588"/>
    </source>
</evidence>
<keyword evidence="4" id="KW-1185">Reference proteome</keyword>
<dbReference type="Proteomes" id="UP001501588">
    <property type="component" value="Unassembled WGS sequence"/>
</dbReference>
<dbReference type="InterPro" id="IPR002145">
    <property type="entry name" value="CopG"/>
</dbReference>
<gene>
    <name evidence="3" type="ORF">GCM10009416_22900</name>
</gene>
<dbReference type="CDD" id="cd22233">
    <property type="entry name" value="RHH_CopAso-like"/>
    <property type="match status" value="1"/>
</dbReference>
<organism evidence="3 4">
    <name type="scientific">Craurococcus roseus</name>
    <dbReference type="NCBI Taxonomy" id="77585"/>
    <lineage>
        <taxon>Bacteria</taxon>
        <taxon>Pseudomonadati</taxon>
        <taxon>Pseudomonadota</taxon>
        <taxon>Alphaproteobacteria</taxon>
        <taxon>Acetobacterales</taxon>
        <taxon>Acetobacteraceae</taxon>
        <taxon>Craurococcus</taxon>
    </lineage>
</organism>
<feature type="compositionally biased region" description="Polar residues" evidence="1">
    <location>
        <begin position="1"/>
        <end position="19"/>
    </location>
</feature>
<sequence>MSPGNTNMAAPSSGAVTTSLKLDPELRDRLRRLADSRRRTPNWLMREAIAQYLAREEARERLRTDALAAWAEYEATGRQATGEAVDAWLARLEAGEADAAPPECRG</sequence>
<dbReference type="InterPro" id="IPR010985">
    <property type="entry name" value="Ribbon_hlx_hlx"/>
</dbReference>
<proteinExistence type="predicted"/>
<accession>A0ABP3QCF7</accession>
<dbReference type="EMBL" id="BAAAFZ010000028">
    <property type="protein sequence ID" value="GAA0583893.1"/>
    <property type="molecule type" value="Genomic_DNA"/>
</dbReference>
<dbReference type="Pfam" id="PF01402">
    <property type="entry name" value="RHH_1"/>
    <property type="match status" value="1"/>
</dbReference>
<evidence type="ECO:0000259" key="2">
    <source>
        <dbReference type="Pfam" id="PF01402"/>
    </source>
</evidence>
<dbReference type="SUPFAM" id="SSF47598">
    <property type="entry name" value="Ribbon-helix-helix"/>
    <property type="match status" value="1"/>
</dbReference>
<feature type="domain" description="Ribbon-helix-helix protein CopG" evidence="2">
    <location>
        <begin position="17"/>
        <end position="56"/>
    </location>
</feature>
<dbReference type="Gene3D" id="1.10.1220.10">
    <property type="entry name" value="Met repressor-like"/>
    <property type="match status" value="1"/>
</dbReference>
<name>A0ABP3QCF7_9PROT</name>
<evidence type="ECO:0000256" key="1">
    <source>
        <dbReference type="SAM" id="MobiDB-lite"/>
    </source>
</evidence>
<reference evidence="4" key="1">
    <citation type="journal article" date="2019" name="Int. J. Syst. Evol. Microbiol.">
        <title>The Global Catalogue of Microorganisms (GCM) 10K type strain sequencing project: providing services to taxonomists for standard genome sequencing and annotation.</title>
        <authorList>
            <consortium name="The Broad Institute Genomics Platform"/>
            <consortium name="The Broad Institute Genome Sequencing Center for Infectious Disease"/>
            <person name="Wu L."/>
            <person name="Ma J."/>
        </authorList>
    </citation>
    <scope>NUCLEOTIDE SEQUENCE [LARGE SCALE GENOMIC DNA]</scope>
    <source>
        <strain evidence="4">JCM 9933</strain>
    </source>
</reference>
<comment type="caution">
    <text evidence="3">The sequence shown here is derived from an EMBL/GenBank/DDBJ whole genome shotgun (WGS) entry which is preliminary data.</text>
</comment>
<feature type="region of interest" description="Disordered" evidence="1">
    <location>
        <begin position="1"/>
        <end position="21"/>
    </location>
</feature>
<dbReference type="InterPro" id="IPR013321">
    <property type="entry name" value="Arc_rbn_hlx_hlx"/>
</dbReference>
<evidence type="ECO:0000313" key="3">
    <source>
        <dbReference type="EMBL" id="GAA0583893.1"/>
    </source>
</evidence>